<sequence length="186" mass="20232">MILGKRLSFLQGGPLHIQVQRPDLSEEKGTEMRRKSGGLREKNGGIRENAGGRKFQITLFGGIVLVGLLVMTVKTRTGAEAVLFNKNSEITLYAKATVGAEPALNAAKFFPDEKLDPAKFSYDLSECDFNTPGTYRIPVYYGQEETDCVIQLEVYSSGRKVPETTGSMSGDSLRNGTGQSEGETAD</sequence>
<feature type="region of interest" description="Disordered" evidence="1">
    <location>
        <begin position="161"/>
        <end position="186"/>
    </location>
</feature>
<feature type="compositionally biased region" description="Polar residues" evidence="1">
    <location>
        <begin position="164"/>
        <end position="186"/>
    </location>
</feature>
<proteinExistence type="predicted"/>
<feature type="region of interest" description="Disordered" evidence="1">
    <location>
        <begin position="21"/>
        <end position="45"/>
    </location>
</feature>
<evidence type="ECO:0000313" key="2">
    <source>
        <dbReference type="EMBL" id="ERI79222.1"/>
    </source>
</evidence>
<dbReference type="Proteomes" id="UP000016491">
    <property type="component" value="Unassembled WGS sequence"/>
</dbReference>
<dbReference type="EMBL" id="AWSU01000081">
    <property type="protein sequence ID" value="ERI79222.1"/>
    <property type="molecule type" value="Genomic_DNA"/>
</dbReference>
<gene>
    <name evidence="2" type="ORF">CLOSYM_01029</name>
</gene>
<evidence type="ECO:0000313" key="3">
    <source>
        <dbReference type="Proteomes" id="UP000016491"/>
    </source>
</evidence>
<evidence type="ECO:0000256" key="1">
    <source>
        <dbReference type="SAM" id="MobiDB-lite"/>
    </source>
</evidence>
<feature type="compositionally biased region" description="Basic and acidic residues" evidence="1">
    <location>
        <begin position="23"/>
        <end position="45"/>
    </location>
</feature>
<reference evidence="2 3" key="1">
    <citation type="submission" date="2013-07" db="EMBL/GenBank/DDBJ databases">
        <authorList>
            <person name="Weinstock G."/>
            <person name="Sodergren E."/>
            <person name="Wylie T."/>
            <person name="Fulton L."/>
            <person name="Fulton R."/>
            <person name="Fronick C."/>
            <person name="O'Laughlin M."/>
            <person name="Godfrey J."/>
            <person name="Miner T."/>
            <person name="Herter B."/>
            <person name="Appelbaum E."/>
            <person name="Cordes M."/>
            <person name="Lek S."/>
            <person name="Wollam A."/>
            <person name="Pepin K.H."/>
            <person name="Palsikar V.B."/>
            <person name="Mitreva M."/>
            <person name="Wilson R.K."/>
        </authorList>
    </citation>
    <scope>NUCLEOTIDE SEQUENCE [LARGE SCALE GENOMIC DNA]</scope>
    <source>
        <strain evidence="2 3">ATCC 14940</strain>
    </source>
</reference>
<comment type="caution">
    <text evidence="2">The sequence shown here is derived from an EMBL/GenBank/DDBJ whole genome shotgun (WGS) entry which is preliminary data.</text>
</comment>
<protein>
    <submittedName>
        <fullName evidence="2">Uncharacterized protein</fullName>
    </submittedName>
</protein>
<organism evidence="2 3">
    <name type="scientific">[Clostridium] symbiosum ATCC 14940</name>
    <dbReference type="NCBI Taxonomy" id="411472"/>
    <lineage>
        <taxon>Bacteria</taxon>
        <taxon>Bacillati</taxon>
        <taxon>Bacillota</taxon>
        <taxon>Clostridia</taxon>
        <taxon>Lachnospirales</taxon>
        <taxon>Lachnospiraceae</taxon>
        <taxon>Otoolea</taxon>
    </lineage>
</organism>
<name>A0ABC9U1C2_CLOSY</name>
<dbReference type="AlphaFoldDB" id="A0ABC9U1C2"/>
<accession>A0ABC9U1C2</accession>